<dbReference type="Proteomes" id="UP001647509">
    <property type="component" value="Unassembled WGS sequence"/>
</dbReference>
<accession>A0ACC5U7U7</accession>
<proteinExistence type="predicted"/>
<evidence type="ECO:0000313" key="2">
    <source>
        <dbReference type="Proteomes" id="UP001647509"/>
    </source>
</evidence>
<protein>
    <submittedName>
        <fullName evidence="1">Helix-turn-helix transcriptional regulator</fullName>
    </submittedName>
</protein>
<organism evidence="1 2">
    <name type="scientific">Pseudotamlana agarivorans</name>
    <dbReference type="NCBI Taxonomy" id="481183"/>
    <lineage>
        <taxon>Bacteria</taxon>
        <taxon>Pseudomonadati</taxon>
        <taxon>Bacteroidota</taxon>
        <taxon>Flavobacteriia</taxon>
        <taxon>Flavobacteriales</taxon>
        <taxon>Flavobacteriaceae</taxon>
        <taxon>Pseudotamlana</taxon>
    </lineage>
</organism>
<sequence length="110" mass="12771">MSERDEKFLNDTIKIIEKNLPNSNFRVEELASQLGVSSSHFYRRLKQLTGQVPNAYLRNFRLQRAAELLKSNKGYNVTEVMYQIGIESPPYFSTSFKKLYGVSPSEFLKK</sequence>
<gene>
    <name evidence="1" type="ORF">KO493_06720</name>
</gene>
<reference evidence="1" key="1">
    <citation type="submission" date="2021-05" db="EMBL/GenBank/DDBJ databases">
        <title>Draft genomes of bacteria isolated from model marine particles.</title>
        <authorList>
            <person name="Datta M.S."/>
            <person name="Schwartzman J.A."/>
            <person name="Enke T.N."/>
            <person name="Saavedra J."/>
            <person name="Cermak N."/>
            <person name="Cordero O.X."/>
        </authorList>
    </citation>
    <scope>NUCLEOTIDE SEQUENCE</scope>
    <source>
        <strain evidence="1">I2M19</strain>
    </source>
</reference>
<comment type="caution">
    <text evidence="1">The sequence shown here is derived from an EMBL/GenBank/DDBJ whole genome shotgun (WGS) entry which is preliminary data.</text>
</comment>
<evidence type="ECO:0000313" key="1">
    <source>
        <dbReference type="EMBL" id="MBU2950383.1"/>
    </source>
</evidence>
<name>A0ACC5U7U7_9FLAO</name>
<keyword evidence="2" id="KW-1185">Reference proteome</keyword>
<dbReference type="EMBL" id="JAHKPD010000012">
    <property type="protein sequence ID" value="MBU2950383.1"/>
    <property type="molecule type" value="Genomic_DNA"/>
</dbReference>